<dbReference type="InterPro" id="IPR013538">
    <property type="entry name" value="ASHA1/2-like_C"/>
</dbReference>
<dbReference type="OrthoDB" id="384974at2"/>
<protein>
    <submittedName>
        <fullName evidence="3">Polyketide cyclase</fullName>
    </submittedName>
</protein>
<dbReference type="InterPro" id="IPR023393">
    <property type="entry name" value="START-like_dom_sf"/>
</dbReference>
<dbReference type="STRING" id="400092.PKOR_20060"/>
<dbReference type="HOGENOM" id="CLU_108923_1_0_10"/>
<dbReference type="EMBL" id="CP009621">
    <property type="protein sequence ID" value="AKD04964.1"/>
    <property type="molecule type" value="Genomic_DNA"/>
</dbReference>
<evidence type="ECO:0000256" key="1">
    <source>
        <dbReference type="ARBA" id="ARBA00006817"/>
    </source>
</evidence>
<dbReference type="PATRIC" id="fig|400092.3.peg.4394"/>
<dbReference type="CDD" id="cd08897">
    <property type="entry name" value="SRPBCC_CalC_Aha1-like_4"/>
    <property type="match status" value="1"/>
</dbReference>
<dbReference type="Proteomes" id="UP000033109">
    <property type="component" value="Chromosome"/>
</dbReference>
<evidence type="ECO:0000313" key="3">
    <source>
        <dbReference type="EMBL" id="AKD04964.1"/>
    </source>
</evidence>
<dbReference type="AlphaFoldDB" id="A0A0E3ZJ09"/>
<reference evidence="3 4" key="1">
    <citation type="journal article" date="2015" name="Sci. Rep.">
        <title>Unraveling adaptation of Pontibacter korlensis to radiation and infertility in desert through complete genome and comparative transcriptomic analysis.</title>
        <authorList>
            <person name="Dai J."/>
            <person name="Dai W."/>
            <person name="Qiu C."/>
            <person name="Yang Z."/>
            <person name="Zhang Y."/>
            <person name="Zhou M."/>
            <person name="Zhang L."/>
            <person name="Fang C."/>
            <person name="Gao Q."/>
            <person name="Yang Q."/>
            <person name="Li X."/>
            <person name="Wang Z."/>
            <person name="Wang Z."/>
            <person name="Jia Z."/>
            <person name="Chen X."/>
        </authorList>
    </citation>
    <scope>NUCLEOTIDE SEQUENCE [LARGE SCALE GENOMIC DNA]</scope>
    <source>
        <strain evidence="3 4">X14-1T</strain>
    </source>
</reference>
<gene>
    <name evidence="3" type="ORF">PKOR_20060</name>
</gene>
<dbReference type="Pfam" id="PF08327">
    <property type="entry name" value="AHSA1"/>
    <property type="match status" value="1"/>
</dbReference>
<comment type="similarity">
    <text evidence="1">Belongs to the AHA1 family.</text>
</comment>
<organism evidence="3 4">
    <name type="scientific">Pontibacter korlensis</name>
    <dbReference type="NCBI Taxonomy" id="400092"/>
    <lineage>
        <taxon>Bacteria</taxon>
        <taxon>Pseudomonadati</taxon>
        <taxon>Bacteroidota</taxon>
        <taxon>Cytophagia</taxon>
        <taxon>Cytophagales</taxon>
        <taxon>Hymenobacteraceae</taxon>
        <taxon>Pontibacter</taxon>
    </lineage>
</organism>
<sequence>MEVENRTAITIKTTVAAPIAKVWKCWSDPQHITNWAFASDEWHAPYADNDLKEGGKFQTTMAAKDGSMSFDFEGVYTSIKDHELIEYTILDGRKVSVAFTDNGSTTDIVETFEAEDTLPLEMQQSGWQAILDNFKKYTETCE</sequence>
<dbReference type="SUPFAM" id="SSF55961">
    <property type="entry name" value="Bet v1-like"/>
    <property type="match status" value="1"/>
</dbReference>
<evidence type="ECO:0000259" key="2">
    <source>
        <dbReference type="Pfam" id="PF08327"/>
    </source>
</evidence>
<name>A0A0E3ZJ09_9BACT</name>
<dbReference type="RefSeq" id="WP_046313048.1">
    <property type="nucleotide sequence ID" value="NZ_CBCSCY010000015.1"/>
</dbReference>
<evidence type="ECO:0000313" key="4">
    <source>
        <dbReference type="Proteomes" id="UP000033109"/>
    </source>
</evidence>
<accession>A0A0E3ZJ09</accession>
<keyword evidence="4" id="KW-1185">Reference proteome</keyword>
<feature type="domain" description="Activator of Hsp90 ATPase homologue 1/2-like C-terminal" evidence="2">
    <location>
        <begin position="17"/>
        <end position="138"/>
    </location>
</feature>
<dbReference type="Gene3D" id="3.30.530.20">
    <property type="match status" value="1"/>
</dbReference>
<proteinExistence type="inferred from homology"/>
<dbReference type="KEGG" id="pko:PKOR_20060"/>